<dbReference type="eggNOG" id="COG1886">
    <property type="taxonomic scope" value="Bacteria"/>
</dbReference>
<gene>
    <name evidence="3" type="primary">yscQ</name>
    <name evidence="3" type="ordered locus">HCH_05110</name>
</gene>
<feature type="domain" description="Flagellar motor switch protein FliN-like C-terminal" evidence="2">
    <location>
        <begin position="238"/>
        <end position="307"/>
    </location>
</feature>
<dbReference type="Pfam" id="PF01052">
    <property type="entry name" value="FliMN_C"/>
    <property type="match status" value="1"/>
</dbReference>
<reference evidence="3 4" key="1">
    <citation type="journal article" date="2005" name="Nucleic Acids Res.">
        <title>Genomic blueprint of Hahella chejuensis, a marine microbe producing an algicidal agent.</title>
        <authorList>
            <person name="Jeong H."/>
            <person name="Yim J.H."/>
            <person name="Lee C."/>
            <person name="Choi S.-H."/>
            <person name="Park Y.K."/>
            <person name="Yoon S.H."/>
            <person name="Hur C.-G."/>
            <person name="Kang H.-Y."/>
            <person name="Kim D."/>
            <person name="Lee H.H."/>
            <person name="Park K.H."/>
            <person name="Park S.-H."/>
            <person name="Park H.-S."/>
            <person name="Lee H.K."/>
            <person name="Oh T.K."/>
            <person name="Kim J.F."/>
        </authorList>
    </citation>
    <scope>NUCLEOTIDE SEQUENCE [LARGE SCALE GENOMIC DNA]</scope>
    <source>
        <strain evidence="3 4">KCTC 2396</strain>
    </source>
</reference>
<dbReference type="STRING" id="349521.HCH_05110"/>
<comment type="similarity">
    <text evidence="1">Belongs to the FliN/MopA/SpaO family.</text>
</comment>
<dbReference type="PRINTS" id="PR00956">
    <property type="entry name" value="FLGMOTORFLIN"/>
</dbReference>
<dbReference type="InterPro" id="IPR001172">
    <property type="entry name" value="FliN_T3SS_HrcQb"/>
</dbReference>
<dbReference type="PANTHER" id="PTHR30034">
    <property type="entry name" value="FLAGELLAR MOTOR SWITCH PROTEIN FLIM"/>
    <property type="match status" value="1"/>
</dbReference>
<dbReference type="GO" id="GO:0071978">
    <property type="term" value="P:bacterial-type flagellum-dependent swarming motility"/>
    <property type="evidence" value="ECO:0007669"/>
    <property type="project" value="TreeGrafter"/>
</dbReference>
<dbReference type="PANTHER" id="PTHR30034:SF6">
    <property type="entry name" value="YOP PROTEINS TRANSLOCATION PROTEIN Q"/>
    <property type="match status" value="1"/>
</dbReference>
<sequence length="318" mass="33999">MTLDNLICARRRPFALQLPEHIAQFSLRRLDMLETFVSVAFYAEGRRGHLHLDVRAVSALLGEEQDASIYPDALLSALLTAQLNGPLHALSSALQTELELDEISQDSTMVVAGVRIGMQISASGNTGLGLLTPPPHLAERMAALLATLPAETAPTPVTPTASAQVLLAERRMSLNDVKCLRTGDVLMLPPGASADLVTLRLPGYGACRARLDDHKLVLVTPMTSDTQHTPEPLDAPSDLGNLELKLEFHLGSLNLTLAELSQMTEGAAFDLGLSLEAPVAMKVNGQTLARCELVEIDGRLGARVVRLTGGDSEVEGHD</sequence>
<dbReference type="Gene3D" id="2.30.330.10">
    <property type="entry name" value="SpoA-like"/>
    <property type="match status" value="1"/>
</dbReference>
<dbReference type="GO" id="GO:0003774">
    <property type="term" value="F:cytoskeletal motor activity"/>
    <property type="evidence" value="ECO:0007669"/>
    <property type="project" value="InterPro"/>
</dbReference>
<evidence type="ECO:0000259" key="2">
    <source>
        <dbReference type="Pfam" id="PF01052"/>
    </source>
</evidence>
<protein>
    <submittedName>
        <fullName evidence="3">Putative type III secretion protein YscQ</fullName>
    </submittedName>
</protein>
<dbReference type="GO" id="GO:0050918">
    <property type="term" value="P:positive chemotaxis"/>
    <property type="evidence" value="ECO:0007669"/>
    <property type="project" value="TreeGrafter"/>
</dbReference>
<organism evidence="3 4">
    <name type="scientific">Hahella chejuensis (strain KCTC 2396)</name>
    <dbReference type="NCBI Taxonomy" id="349521"/>
    <lineage>
        <taxon>Bacteria</taxon>
        <taxon>Pseudomonadati</taxon>
        <taxon>Pseudomonadota</taxon>
        <taxon>Gammaproteobacteria</taxon>
        <taxon>Oceanospirillales</taxon>
        <taxon>Hahellaceae</taxon>
        <taxon>Hahella</taxon>
    </lineage>
</organism>
<dbReference type="InterPro" id="IPR001543">
    <property type="entry name" value="FliN-like_C"/>
</dbReference>
<evidence type="ECO:0000313" key="4">
    <source>
        <dbReference type="Proteomes" id="UP000000238"/>
    </source>
</evidence>
<name>Q2SC33_HAHCH</name>
<dbReference type="SUPFAM" id="SSF101801">
    <property type="entry name" value="Surface presentation of antigens (SPOA)"/>
    <property type="match status" value="1"/>
</dbReference>
<proteinExistence type="inferred from homology"/>
<dbReference type="Proteomes" id="UP000000238">
    <property type="component" value="Chromosome"/>
</dbReference>
<dbReference type="KEGG" id="hch:HCH_05110"/>
<evidence type="ECO:0000313" key="3">
    <source>
        <dbReference type="EMBL" id="ABC31791.1"/>
    </source>
</evidence>
<dbReference type="InterPro" id="IPR036429">
    <property type="entry name" value="SpoA-like_sf"/>
</dbReference>
<evidence type="ECO:0000256" key="1">
    <source>
        <dbReference type="ARBA" id="ARBA00009226"/>
    </source>
</evidence>
<dbReference type="EMBL" id="CP000155">
    <property type="protein sequence ID" value="ABC31791.1"/>
    <property type="molecule type" value="Genomic_DNA"/>
</dbReference>
<dbReference type="GO" id="GO:0009425">
    <property type="term" value="C:bacterial-type flagellum basal body"/>
    <property type="evidence" value="ECO:0007669"/>
    <property type="project" value="InterPro"/>
</dbReference>
<keyword evidence="4" id="KW-1185">Reference proteome</keyword>
<accession>Q2SC33</accession>
<dbReference type="HOGENOM" id="CLU_873653_0_0_6"/>
<dbReference type="AlphaFoldDB" id="Q2SC33"/>